<feature type="compositionally biased region" description="Low complexity" evidence="1">
    <location>
        <begin position="113"/>
        <end position="131"/>
    </location>
</feature>
<name>A0A6J4QHE2_9PSEU</name>
<protein>
    <submittedName>
        <fullName evidence="2">Maltose/maltodextrin transport ATP-binding protein MalK</fullName>
        <ecNumber evidence="2">3.6.3.19</ecNumber>
    </submittedName>
</protein>
<feature type="compositionally biased region" description="Basic and acidic residues" evidence="1">
    <location>
        <begin position="34"/>
        <end position="52"/>
    </location>
</feature>
<reference evidence="2" key="1">
    <citation type="submission" date="2020-02" db="EMBL/GenBank/DDBJ databases">
        <authorList>
            <person name="Meier V. D."/>
        </authorList>
    </citation>
    <scope>NUCLEOTIDE SEQUENCE</scope>
    <source>
        <strain evidence="2">AVDCRST_MAG66</strain>
    </source>
</reference>
<organism evidence="2">
    <name type="scientific">uncultured Pseudonocardia sp</name>
    <dbReference type="NCBI Taxonomy" id="211455"/>
    <lineage>
        <taxon>Bacteria</taxon>
        <taxon>Bacillati</taxon>
        <taxon>Actinomycetota</taxon>
        <taxon>Actinomycetes</taxon>
        <taxon>Pseudonocardiales</taxon>
        <taxon>Pseudonocardiaceae</taxon>
        <taxon>Pseudonocardia</taxon>
        <taxon>environmental samples</taxon>
    </lineage>
</organism>
<feature type="compositionally biased region" description="Basic and acidic residues" evidence="1">
    <location>
        <begin position="192"/>
        <end position="201"/>
    </location>
</feature>
<feature type="compositionally biased region" description="Low complexity" evidence="1">
    <location>
        <begin position="152"/>
        <end position="166"/>
    </location>
</feature>
<feature type="non-terminal residue" evidence="2">
    <location>
        <position position="1"/>
    </location>
</feature>
<evidence type="ECO:0000256" key="1">
    <source>
        <dbReference type="SAM" id="MobiDB-lite"/>
    </source>
</evidence>
<proteinExistence type="predicted"/>
<dbReference type="GO" id="GO:0005524">
    <property type="term" value="F:ATP binding"/>
    <property type="evidence" value="ECO:0007669"/>
    <property type="project" value="UniProtKB-KW"/>
</dbReference>
<feature type="region of interest" description="Disordered" evidence="1">
    <location>
        <begin position="1"/>
        <end position="279"/>
    </location>
</feature>
<accession>A0A6J4QHE2</accession>
<dbReference type="AlphaFoldDB" id="A0A6J4QHE2"/>
<feature type="compositionally biased region" description="Low complexity" evidence="1">
    <location>
        <begin position="214"/>
        <end position="226"/>
    </location>
</feature>
<keyword evidence="2" id="KW-0378">Hydrolase</keyword>
<feature type="compositionally biased region" description="Basic and acidic residues" evidence="1">
    <location>
        <begin position="169"/>
        <end position="178"/>
    </location>
</feature>
<keyword evidence="2" id="KW-0067">ATP-binding</keyword>
<feature type="compositionally biased region" description="Basic residues" evidence="1">
    <location>
        <begin position="23"/>
        <end position="33"/>
    </location>
</feature>
<dbReference type="EMBL" id="CADCUS010000584">
    <property type="protein sequence ID" value="CAA9444809.1"/>
    <property type="molecule type" value="Genomic_DNA"/>
</dbReference>
<gene>
    <name evidence="2" type="ORF">AVDCRST_MAG66-4326</name>
</gene>
<evidence type="ECO:0000313" key="2">
    <source>
        <dbReference type="EMBL" id="CAA9444809.1"/>
    </source>
</evidence>
<feature type="compositionally biased region" description="Low complexity" evidence="1">
    <location>
        <begin position="13"/>
        <end position="22"/>
    </location>
</feature>
<dbReference type="GO" id="GO:0016787">
    <property type="term" value="F:hydrolase activity"/>
    <property type="evidence" value="ECO:0007669"/>
    <property type="project" value="UniProtKB-KW"/>
</dbReference>
<feature type="compositionally biased region" description="Basic and acidic residues" evidence="1">
    <location>
        <begin position="141"/>
        <end position="151"/>
    </location>
</feature>
<feature type="non-terminal residue" evidence="2">
    <location>
        <position position="445"/>
    </location>
</feature>
<feature type="compositionally biased region" description="Basic residues" evidence="1">
    <location>
        <begin position="53"/>
        <end position="62"/>
    </location>
</feature>
<feature type="compositionally biased region" description="Basic and acidic residues" evidence="1">
    <location>
        <begin position="345"/>
        <end position="354"/>
    </location>
</feature>
<keyword evidence="2" id="KW-0547">Nucleotide-binding</keyword>
<sequence>GFDRDEPHRQAVRGRLQGGQRRQPGHRRRRVHDPRRAVRLREVHAAAHDRRAGGHHQRRHDHRWAAGQRQGAPRPQPVDGVPELRAVPAPVGVREHRVPAAAGQHPRRRGRPARQGGRVGAGAARAPGAQASEPVRRAAPARRDGPRDRPPGRGVPVRRAAVQPRRQAARPDAHRDRAAAAPAGHHHGLRHPRPDRGHDAGRPGVRAAQGRHPAGGLPAGALRAARQPVRGRVHRLPADELPARRGAGQLAGDPVRADPAGREAGVQAHGPRPGHDRHPARVLRGRRVRRRGQAAARLGLHRPRGRQGVAGRLAVRLHPLRGARGDPQQAARAVEGAGLRGAPHAGDRVDRREQPAAGGPGRRVLARHPPGARLRPGDGRQPHPRRRGRRRADPPGRAGPGGADGGRAGRRRRQAPRGGHQHEREQHQHQHHHRRQWRRVVHACL</sequence>
<feature type="region of interest" description="Disordered" evidence="1">
    <location>
        <begin position="318"/>
        <end position="437"/>
    </location>
</feature>
<dbReference type="EC" id="3.6.3.19" evidence="2"/>